<dbReference type="InterPro" id="IPR051681">
    <property type="entry name" value="Ser/Thr_Kinases-Pseudokinases"/>
</dbReference>
<proteinExistence type="predicted"/>
<gene>
    <name evidence="2" type="ORF">GUITHDRAFT_107615</name>
</gene>
<name>L1JD27_GUITC</name>
<dbReference type="PANTHER" id="PTHR44329">
    <property type="entry name" value="SERINE/THREONINE-PROTEIN KINASE TNNI3K-RELATED"/>
    <property type="match status" value="1"/>
</dbReference>
<dbReference type="EnsemblProtists" id="EKX46411">
    <property type="protein sequence ID" value="EKX46411"/>
    <property type="gene ID" value="GUITHDRAFT_107615"/>
</dbReference>
<keyword evidence="4" id="KW-1185">Reference proteome</keyword>
<evidence type="ECO:0000313" key="2">
    <source>
        <dbReference type="EMBL" id="EKX46411.1"/>
    </source>
</evidence>
<evidence type="ECO:0000313" key="3">
    <source>
        <dbReference type="EnsemblProtists" id="EKX46411"/>
    </source>
</evidence>
<dbReference type="Proteomes" id="UP000011087">
    <property type="component" value="Unassembled WGS sequence"/>
</dbReference>
<sequence length="340" mass="38201">MGSRARGMVHLEFDAGHSTAIHPEELEAEKHPHITDFKTVILQDCPLPKAADPKETENDKVDPILIPVTDQILHLRKLGQGAMGEVFEAEWRGKRVASKRLLPQFCEDAASNSYNDFLTEAKIMSIVGPHPNVVDFYGLRDVPGEAPIILLELLDGPSLGDFLRRFEKRGSWKPKRATIVSWITCMLDAVRHLHDRDFPILHRDIKPDNLQLSEDLRTLKLIDFGVSRTIAKAGIRREMSMCTGTLRYMSPEVYSTKTLKGNYGVKADIYCCALVMWEICTGQKPFTTPKELCLLKIELHTFPAGPHLKKTLSLDSLPFSVELHAPYNDEPQASAATGHR</sequence>
<dbReference type="KEGG" id="gtt:GUITHDRAFT_107615"/>
<evidence type="ECO:0000313" key="4">
    <source>
        <dbReference type="Proteomes" id="UP000011087"/>
    </source>
</evidence>
<dbReference type="OrthoDB" id="4062651at2759"/>
<dbReference type="HOGENOM" id="CLU_817479_0_0_1"/>
<accession>L1JD27</accession>
<dbReference type="SUPFAM" id="SSF56112">
    <property type="entry name" value="Protein kinase-like (PK-like)"/>
    <property type="match status" value="1"/>
</dbReference>
<dbReference type="STRING" id="905079.L1JD27"/>
<dbReference type="GeneID" id="17303111"/>
<reference evidence="3" key="3">
    <citation type="submission" date="2015-06" db="UniProtKB">
        <authorList>
            <consortium name="EnsemblProtists"/>
        </authorList>
    </citation>
    <scope>IDENTIFICATION</scope>
</reference>
<feature type="domain" description="Protein kinase" evidence="1">
    <location>
        <begin position="72"/>
        <end position="340"/>
    </location>
</feature>
<reference evidence="2 4" key="1">
    <citation type="journal article" date="2012" name="Nature">
        <title>Algal genomes reveal evolutionary mosaicism and the fate of nucleomorphs.</title>
        <authorList>
            <consortium name="DOE Joint Genome Institute"/>
            <person name="Curtis B.A."/>
            <person name="Tanifuji G."/>
            <person name="Burki F."/>
            <person name="Gruber A."/>
            <person name="Irimia M."/>
            <person name="Maruyama S."/>
            <person name="Arias M.C."/>
            <person name="Ball S.G."/>
            <person name="Gile G.H."/>
            <person name="Hirakawa Y."/>
            <person name="Hopkins J.F."/>
            <person name="Kuo A."/>
            <person name="Rensing S.A."/>
            <person name="Schmutz J."/>
            <person name="Symeonidi A."/>
            <person name="Elias M."/>
            <person name="Eveleigh R.J."/>
            <person name="Herman E.K."/>
            <person name="Klute M.J."/>
            <person name="Nakayama T."/>
            <person name="Obornik M."/>
            <person name="Reyes-Prieto A."/>
            <person name="Armbrust E.V."/>
            <person name="Aves S.J."/>
            <person name="Beiko R.G."/>
            <person name="Coutinho P."/>
            <person name="Dacks J.B."/>
            <person name="Durnford D.G."/>
            <person name="Fast N.M."/>
            <person name="Green B.R."/>
            <person name="Grisdale C.J."/>
            <person name="Hempel F."/>
            <person name="Henrissat B."/>
            <person name="Hoppner M.P."/>
            <person name="Ishida K."/>
            <person name="Kim E."/>
            <person name="Koreny L."/>
            <person name="Kroth P.G."/>
            <person name="Liu Y."/>
            <person name="Malik S.B."/>
            <person name="Maier U.G."/>
            <person name="McRose D."/>
            <person name="Mock T."/>
            <person name="Neilson J.A."/>
            <person name="Onodera N.T."/>
            <person name="Poole A.M."/>
            <person name="Pritham E.J."/>
            <person name="Richards T.A."/>
            <person name="Rocap G."/>
            <person name="Roy S.W."/>
            <person name="Sarai C."/>
            <person name="Schaack S."/>
            <person name="Shirato S."/>
            <person name="Slamovits C.H."/>
            <person name="Spencer D.F."/>
            <person name="Suzuki S."/>
            <person name="Worden A.Z."/>
            <person name="Zauner S."/>
            <person name="Barry K."/>
            <person name="Bell C."/>
            <person name="Bharti A.K."/>
            <person name="Crow J.A."/>
            <person name="Grimwood J."/>
            <person name="Kramer R."/>
            <person name="Lindquist E."/>
            <person name="Lucas S."/>
            <person name="Salamov A."/>
            <person name="McFadden G.I."/>
            <person name="Lane C.E."/>
            <person name="Keeling P.J."/>
            <person name="Gray M.W."/>
            <person name="Grigoriev I.V."/>
            <person name="Archibald J.M."/>
        </authorList>
    </citation>
    <scope>NUCLEOTIDE SEQUENCE</scope>
    <source>
        <strain evidence="2 4">CCMP2712</strain>
    </source>
</reference>
<dbReference type="InterPro" id="IPR011009">
    <property type="entry name" value="Kinase-like_dom_sf"/>
</dbReference>
<dbReference type="GO" id="GO:0005524">
    <property type="term" value="F:ATP binding"/>
    <property type="evidence" value="ECO:0007669"/>
    <property type="project" value="InterPro"/>
</dbReference>
<dbReference type="PROSITE" id="PS50011">
    <property type="entry name" value="PROTEIN_KINASE_DOM"/>
    <property type="match status" value="1"/>
</dbReference>
<organism evidence="2">
    <name type="scientific">Guillardia theta (strain CCMP2712)</name>
    <name type="common">Cryptophyte</name>
    <dbReference type="NCBI Taxonomy" id="905079"/>
    <lineage>
        <taxon>Eukaryota</taxon>
        <taxon>Cryptophyceae</taxon>
        <taxon>Pyrenomonadales</taxon>
        <taxon>Geminigeraceae</taxon>
        <taxon>Guillardia</taxon>
    </lineage>
</organism>
<dbReference type="AlphaFoldDB" id="L1JD27"/>
<dbReference type="Pfam" id="PF00069">
    <property type="entry name" value="Pkinase"/>
    <property type="match status" value="1"/>
</dbReference>
<dbReference type="PaxDb" id="55529-EKX46411"/>
<dbReference type="Gene3D" id="1.10.510.10">
    <property type="entry name" value="Transferase(Phosphotransferase) domain 1"/>
    <property type="match status" value="1"/>
</dbReference>
<dbReference type="RefSeq" id="XP_005833391.1">
    <property type="nucleotide sequence ID" value="XM_005833334.1"/>
</dbReference>
<dbReference type="GO" id="GO:0004674">
    <property type="term" value="F:protein serine/threonine kinase activity"/>
    <property type="evidence" value="ECO:0007669"/>
    <property type="project" value="TreeGrafter"/>
</dbReference>
<evidence type="ECO:0000259" key="1">
    <source>
        <dbReference type="PROSITE" id="PS50011"/>
    </source>
</evidence>
<reference evidence="4" key="2">
    <citation type="submission" date="2012-11" db="EMBL/GenBank/DDBJ databases">
        <authorList>
            <person name="Kuo A."/>
            <person name="Curtis B.A."/>
            <person name="Tanifuji G."/>
            <person name="Burki F."/>
            <person name="Gruber A."/>
            <person name="Irimia M."/>
            <person name="Maruyama S."/>
            <person name="Arias M.C."/>
            <person name="Ball S.G."/>
            <person name="Gile G.H."/>
            <person name="Hirakawa Y."/>
            <person name="Hopkins J.F."/>
            <person name="Rensing S.A."/>
            <person name="Schmutz J."/>
            <person name="Symeonidi A."/>
            <person name="Elias M."/>
            <person name="Eveleigh R.J."/>
            <person name="Herman E.K."/>
            <person name="Klute M.J."/>
            <person name="Nakayama T."/>
            <person name="Obornik M."/>
            <person name="Reyes-Prieto A."/>
            <person name="Armbrust E.V."/>
            <person name="Aves S.J."/>
            <person name="Beiko R.G."/>
            <person name="Coutinho P."/>
            <person name="Dacks J.B."/>
            <person name="Durnford D.G."/>
            <person name="Fast N.M."/>
            <person name="Green B.R."/>
            <person name="Grisdale C."/>
            <person name="Hempe F."/>
            <person name="Henrissat B."/>
            <person name="Hoppner M.P."/>
            <person name="Ishida K.-I."/>
            <person name="Kim E."/>
            <person name="Koreny L."/>
            <person name="Kroth P.G."/>
            <person name="Liu Y."/>
            <person name="Malik S.-B."/>
            <person name="Maier U.G."/>
            <person name="McRose D."/>
            <person name="Mock T."/>
            <person name="Neilson J.A."/>
            <person name="Onodera N.T."/>
            <person name="Poole A.M."/>
            <person name="Pritham E.J."/>
            <person name="Richards T.A."/>
            <person name="Rocap G."/>
            <person name="Roy S.W."/>
            <person name="Sarai C."/>
            <person name="Schaack S."/>
            <person name="Shirato S."/>
            <person name="Slamovits C.H."/>
            <person name="Spencer D.F."/>
            <person name="Suzuki S."/>
            <person name="Worden A.Z."/>
            <person name="Zauner S."/>
            <person name="Barry K."/>
            <person name="Bell C."/>
            <person name="Bharti A.K."/>
            <person name="Crow J.A."/>
            <person name="Grimwood J."/>
            <person name="Kramer R."/>
            <person name="Lindquist E."/>
            <person name="Lucas S."/>
            <person name="Salamov A."/>
            <person name="McFadden G.I."/>
            <person name="Lane C.E."/>
            <person name="Keeling P.J."/>
            <person name="Gray M.W."/>
            <person name="Grigoriev I.V."/>
            <person name="Archibald J.M."/>
        </authorList>
    </citation>
    <scope>NUCLEOTIDE SEQUENCE</scope>
    <source>
        <strain evidence="4">CCMP2712</strain>
    </source>
</reference>
<dbReference type="SMART" id="SM00220">
    <property type="entry name" value="S_TKc"/>
    <property type="match status" value="1"/>
</dbReference>
<dbReference type="eggNOG" id="KOG0192">
    <property type="taxonomic scope" value="Eukaryota"/>
</dbReference>
<protein>
    <recommendedName>
        <fullName evidence="1">Protein kinase domain-containing protein</fullName>
    </recommendedName>
</protein>
<dbReference type="EMBL" id="JH992994">
    <property type="protein sequence ID" value="EKX46411.1"/>
    <property type="molecule type" value="Genomic_DNA"/>
</dbReference>
<dbReference type="InterPro" id="IPR000719">
    <property type="entry name" value="Prot_kinase_dom"/>
</dbReference>